<feature type="domain" description="Histidine kinase" evidence="13">
    <location>
        <begin position="311"/>
        <end position="524"/>
    </location>
</feature>
<dbReference type="InterPro" id="IPR007891">
    <property type="entry name" value="CHASE3"/>
</dbReference>
<evidence type="ECO:0000256" key="9">
    <source>
        <dbReference type="ARBA" id="ARBA00023012"/>
    </source>
</evidence>
<dbReference type="GO" id="GO:0005886">
    <property type="term" value="C:plasma membrane"/>
    <property type="evidence" value="ECO:0007669"/>
    <property type="project" value="UniProtKB-SubCell"/>
</dbReference>
<dbReference type="OrthoDB" id="9808408at2"/>
<feature type="transmembrane region" description="Helical" evidence="12">
    <location>
        <begin position="199"/>
        <end position="219"/>
    </location>
</feature>
<evidence type="ECO:0000256" key="8">
    <source>
        <dbReference type="ARBA" id="ARBA00022989"/>
    </source>
</evidence>
<evidence type="ECO:0000256" key="2">
    <source>
        <dbReference type="ARBA" id="ARBA00004236"/>
    </source>
</evidence>
<comment type="subcellular location">
    <subcellularLocation>
        <location evidence="2">Cell membrane</location>
    </subcellularLocation>
</comment>
<dbReference type="Pfam" id="PF00512">
    <property type="entry name" value="HisKA"/>
    <property type="match status" value="1"/>
</dbReference>
<accession>A0A2T0PVZ9</accession>
<evidence type="ECO:0000256" key="6">
    <source>
        <dbReference type="ARBA" id="ARBA00022692"/>
    </source>
</evidence>
<keyword evidence="12" id="KW-0472">Membrane</keyword>
<dbReference type="SUPFAM" id="SSF55874">
    <property type="entry name" value="ATPase domain of HSP90 chaperone/DNA topoisomerase II/histidine kinase"/>
    <property type="match status" value="1"/>
</dbReference>
<dbReference type="Pfam" id="PF02518">
    <property type="entry name" value="HATPase_c"/>
    <property type="match status" value="1"/>
</dbReference>
<evidence type="ECO:0000256" key="7">
    <source>
        <dbReference type="ARBA" id="ARBA00022777"/>
    </source>
</evidence>
<evidence type="ECO:0000256" key="11">
    <source>
        <dbReference type="SAM" id="MobiDB-lite"/>
    </source>
</evidence>
<dbReference type="Pfam" id="PF00672">
    <property type="entry name" value="HAMP"/>
    <property type="match status" value="1"/>
</dbReference>
<dbReference type="AlphaFoldDB" id="A0A2T0PVZ9"/>
<dbReference type="Gene3D" id="6.10.340.10">
    <property type="match status" value="1"/>
</dbReference>
<dbReference type="Pfam" id="PF05227">
    <property type="entry name" value="CHASE3"/>
    <property type="match status" value="1"/>
</dbReference>
<dbReference type="PANTHER" id="PTHR43304">
    <property type="entry name" value="PHYTOCHROME-LIKE PROTEIN CPH1"/>
    <property type="match status" value="1"/>
</dbReference>
<dbReference type="Proteomes" id="UP000237846">
    <property type="component" value="Unassembled WGS sequence"/>
</dbReference>
<dbReference type="SUPFAM" id="SSF47384">
    <property type="entry name" value="Homodimeric domain of signal transducing histidine kinase"/>
    <property type="match status" value="1"/>
</dbReference>
<dbReference type="Gene3D" id="3.30.565.10">
    <property type="entry name" value="Histidine kinase-like ATPase, C-terminal domain"/>
    <property type="match status" value="1"/>
</dbReference>
<dbReference type="InterPro" id="IPR052162">
    <property type="entry name" value="Sensor_kinase/Photoreceptor"/>
</dbReference>
<dbReference type="InterPro" id="IPR005467">
    <property type="entry name" value="His_kinase_dom"/>
</dbReference>
<evidence type="ECO:0000256" key="1">
    <source>
        <dbReference type="ARBA" id="ARBA00000085"/>
    </source>
</evidence>
<dbReference type="PRINTS" id="PR00344">
    <property type="entry name" value="BCTRLSENSOR"/>
</dbReference>
<sequence>MHTVRARQVVRGVKARRPWPLRIRVLALLIVVALLLVGAVVAITINTLMARDAVLYQVEDLGPAQVRTESLQIQFLTETTGIEGYARTGDDDYLDSYYEGRSWATAALADLETNVADEPHLSELVAEVRRSSARWHADYAQVVIEHVDRFGAGTVSPAIDARGRFLFDDLRGAIAELRLALNDAERHATTTVGNTIQTLITLLVGVGIGIVVLSLLIWVQAQRWILHPVELLSRQTRQVAGGDFGHTIIVTGPVETIQLGRDVDAMRERIVSELEAVATARRQLQEQSKKLAEQAEELRRSNEELEQFAYVASHDLQEPLRKIASFCQLLQRRYEGRLDERADSYIAFAVEGAKRMQKLINDLLAFSRVGRTKNFVDVELDAVVRGAVRSLETAIEEAGAEITATGLPRVHGDPGLLTQLLFNLIGNAVKFRGEEPLRVRVTARRSGDEWLLTCEDNGIGIEPEYAERIFVVFQRLHTRERYEGTGIGLALCKKIVEFHGGRIWLAEPPEGGGTRISWTLPAATGPGDPAVTAARGRALGSADAAEQADPAGPAGKARGPDDEADIPRE</sequence>
<dbReference type="SMART" id="SM00304">
    <property type="entry name" value="HAMP"/>
    <property type="match status" value="2"/>
</dbReference>
<keyword evidence="4" id="KW-0597">Phosphoprotein</keyword>
<organism evidence="15 16">
    <name type="scientific">Allonocardiopsis opalescens</name>
    <dbReference type="NCBI Taxonomy" id="1144618"/>
    <lineage>
        <taxon>Bacteria</taxon>
        <taxon>Bacillati</taxon>
        <taxon>Actinomycetota</taxon>
        <taxon>Actinomycetes</taxon>
        <taxon>Streptosporangiales</taxon>
        <taxon>Allonocardiopsis</taxon>
    </lineage>
</organism>
<dbReference type="SMART" id="SM00387">
    <property type="entry name" value="HATPase_c"/>
    <property type="match status" value="1"/>
</dbReference>
<feature type="compositionally biased region" description="Basic and acidic residues" evidence="11">
    <location>
        <begin position="558"/>
        <end position="569"/>
    </location>
</feature>
<dbReference type="PROSITE" id="PS50885">
    <property type="entry name" value="HAMP"/>
    <property type="match status" value="1"/>
</dbReference>
<evidence type="ECO:0000259" key="14">
    <source>
        <dbReference type="PROSITE" id="PS50885"/>
    </source>
</evidence>
<dbReference type="EC" id="2.7.13.3" evidence="3"/>
<evidence type="ECO:0000313" key="16">
    <source>
        <dbReference type="Proteomes" id="UP000237846"/>
    </source>
</evidence>
<dbReference type="GO" id="GO:0000155">
    <property type="term" value="F:phosphorelay sensor kinase activity"/>
    <property type="evidence" value="ECO:0007669"/>
    <property type="project" value="InterPro"/>
</dbReference>
<evidence type="ECO:0000259" key="13">
    <source>
        <dbReference type="PROSITE" id="PS50109"/>
    </source>
</evidence>
<keyword evidence="16" id="KW-1185">Reference proteome</keyword>
<reference evidence="15 16" key="1">
    <citation type="submission" date="2018-03" db="EMBL/GenBank/DDBJ databases">
        <title>Genomic Encyclopedia of Archaeal and Bacterial Type Strains, Phase II (KMG-II): from individual species to whole genera.</title>
        <authorList>
            <person name="Goeker M."/>
        </authorList>
    </citation>
    <scope>NUCLEOTIDE SEQUENCE [LARGE SCALE GENOMIC DNA]</scope>
    <source>
        <strain evidence="15 16">DSM 45601</strain>
    </source>
</reference>
<evidence type="ECO:0000256" key="5">
    <source>
        <dbReference type="ARBA" id="ARBA00022679"/>
    </source>
</evidence>
<evidence type="ECO:0000256" key="4">
    <source>
        <dbReference type="ARBA" id="ARBA00022553"/>
    </source>
</evidence>
<dbReference type="PROSITE" id="PS50109">
    <property type="entry name" value="HIS_KIN"/>
    <property type="match status" value="1"/>
</dbReference>
<evidence type="ECO:0000256" key="3">
    <source>
        <dbReference type="ARBA" id="ARBA00012438"/>
    </source>
</evidence>
<dbReference type="InterPro" id="IPR036097">
    <property type="entry name" value="HisK_dim/P_sf"/>
</dbReference>
<keyword evidence="9" id="KW-0902">Two-component regulatory system</keyword>
<keyword evidence="10" id="KW-0175">Coiled coil</keyword>
<evidence type="ECO:0000313" key="15">
    <source>
        <dbReference type="EMBL" id="PRX95715.1"/>
    </source>
</evidence>
<evidence type="ECO:0000256" key="10">
    <source>
        <dbReference type="SAM" id="Coils"/>
    </source>
</evidence>
<evidence type="ECO:0000256" key="12">
    <source>
        <dbReference type="SAM" id="Phobius"/>
    </source>
</evidence>
<keyword evidence="6 12" id="KW-0812">Transmembrane</keyword>
<dbReference type="InterPro" id="IPR003660">
    <property type="entry name" value="HAMP_dom"/>
</dbReference>
<protein>
    <recommendedName>
        <fullName evidence="3">histidine kinase</fullName>
        <ecNumber evidence="3">2.7.13.3</ecNumber>
    </recommendedName>
</protein>
<dbReference type="InterPro" id="IPR003594">
    <property type="entry name" value="HATPase_dom"/>
</dbReference>
<name>A0A2T0PVZ9_9ACTN</name>
<keyword evidence="8 12" id="KW-1133">Transmembrane helix</keyword>
<feature type="region of interest" description="Disordered" evidence="11">
    <location>
        <begin position="522"/>
        <end position="569"/>
    </location>
</feature>
<dbReference type="InterPro" id="IPR036890">
    <property type="entry name" value="HATPase_C_sf"/>
</dbReference>
<feature type="domain" description="HAMP" evidence="14">
    <location>
        <begin position="223"/>
        <end position="275"/>
    </location>
</feature>
<comment type="catalytic activity">
    <reaction evidence="1">
        <text>ATP + protein L-histidine = ADP + protein N-phospho-L-histidine.</text>
        <dbReference type="EC" id="2.7.13.3"/>
    </reaction>
</comment>
<keyword evidence="5" id="KW-0808">Transferase</keyword>
<dbReference type="CDD" id="cd00082">
    <property type="entry name" value="HisKA"/>
    <property type="match status" value="1"/>
</dbReference>
<dbReference type="EMBL" id="PVZC01000009">
    <property type="protein sequence ID" value="PRX95715.1"/>
    <property type="molecule type" value="Genomic_DNA"/>
</dbReference>
<keyword evidence="7" id="KW-0418">Kinase</keyword>
<dbReference type="FunFam" id="3.30.565.10:FF:000006">
    <property type="entry name" value="Sensor histidine kinase WalK"/>
    <property type="match status" value="1"/>
</dbReference>
<feature type="coiled-coil region" evidence="10">
    <location>
        <begin position="267"/>
        <end position="308"/>
    </location>
</feature>
<dbReference type="SMART" id="SM00388">
    <property type="entry name" value="HisKA"/>
    <property type="match status" value="1"/>
</dbReference>
<comment type="caution">
    <text evidence="15">The sequence shown here is derived from an EMBL/GenBank/DDBJ whole genome shotgun (WGS) entry which is preliminary data.</text>
</comment>
<dbReference type="PANTHER" id="PTHR43304:SF1">
    <property type="entry name" value="PAC DOMAIN-CONTAINING PROTEIN"/>
    <property type="match status" value="1"/>
</dbReference>
<proteinExistence type="predicted"/>
<dbReference type="InterPro" id="IPR004358">
    <property type="entry name" value="Sig_transdc_His_kin-like_C"/>
</dbReference>
<gene>
    <name evidence="15" type="ORF">CLV72_109326</name>
</gene>
<dbReference type="Gene3D" id="1.10.287.130">
    <property type="match status" value="1"/>
</dbReference>
<dbReference type="InterPro" id="IPR003661">
    <property type="entry name" value="HisK_dim/P_dom"/>
</dbReference>